<accession>A0ABY6HZ47</accession>
<keyword evidence="1" id="KW-0472">Membrane</keyword>
<protein>
    <submittedName>
        <fullName evidence="2">Uncharacterized protein</fullName>
    </submittedName>
</protein>
<reference evidence="2" key="1">
    <citation type="submission" date="2022-09" db="EMBL/GenBank/DDBJ databases">
        <title>Actin cytoskeleton and complex cell architecture in an #Asgard archaeon.</title>
        <authorList>
            <person name="Ponce Toledo R.I."/>
            <person name="Schleper C."/>
            <person name="Rodrigues Oliveira T."/>
            <person name="Wollweber F."/>
            <person name="Xu J."/>
            <person name="Rittmann S."/>
            <person name="Klingl A."/>
            <person name="Pilhofer M."/>
        </authorList>
    </citation>
    <scope>NUCLEOTIDE SEQUENCE</scope>
    <source>
        <strain evidence="2">B-35</strain>
    </source>
</reference>
<proteinExistence type="predicted"/>
<evidence type="ECO:0000313" key="3">
    <source>
        <dbReference type="Proteomes" id="UP001208689"/>
    </source>
</evidence>
<evidence type="ECO:0000313" key="2">
    <source>
        <dbReference type="EMBL" id="UYP48621.1"/>
    </source>
</evidence>
<organism evidence="2 3">
    <name type="scientific">Candidatus Lokiarchaeum ossiferum</name>
    <dbReference type="NCBI Taxonomy" id="2951803"/>
    <lineage>
        <taxon>Archaea</taxon>
        <taxon>Promethearchaeati</taxon>
        <taxon>Promethearchaeota</taxon>
        <taxon>Promethearchaeia</taxon>
        <taxon>Promethearchaeales</taxon>
        <taxon>Promethearchaeaceae</taxon>
        <taxon>Candidatus Lokiarchaeum</taxon>
    </lineage>
</organism>
<dbReference type="EMBL" id="CP104013">
    <property type="protein sequence ID" value="UYP48621.1"/>
    <property type="molecule type" value="Genomic_DNA"/>
</dbReference>
<name>A0ABY6HZ47_9ARCH</name>
<dbReference type="Proteomes" id="UP001208689">
    <property type="component" value="Chromosome"/>
</dbReference>
<feature type="transmembrane region" description="Helical" evidence="1">
    <location>
        <begin position="49"/>
        <end position="74"/>
    </location>
</feature>
<keyword evidence="1" id="KW-1133">Transmembrane helix</keyword>
<keyword evidence="3" id="KW-1185">Reference proteome</keyword>
<gene>
    <name evidence="2" type="ORF">NEF87_004906</name>
</gene>
<sequence>MDDDTLPIGLHFKMEDSTIDEIKESFPNEIIFYDVDEKNSTEMMQKMNLALFTAAGTAMIIGVTTISVIAVLVVKYHFNKGKGVVIDTRTIPPTISEMGNVAQGTMVIVNKDGTQTKHVQGDQSDASFIGVLKEILKQIFTKKKKS</sequence>
<evidence type="ECO:0000256" key="1">
    <source>
        <dbReference type="SAM" id="Phobius"/>
    </source>
</evidence>
<keyword evidence="1" id="KW-0812">Transmembrane</keyword>